<gene>
    <name evidence="4" type="ORF">CTEN210_03682</name>
</gene>
<dbReference type="EMBL" id="BLLK01000022">
    <property type="protein sequence ID" value="GFH47207.1"/>
    <property type="molecule type" value="Genomic_DNA"/>
</dbReference>
<dbReference type="AlphaFoldDB" id="A0AAD3H1K6"/>
<sequence>MTLSLLFFLVFVISEAWSLTSNPVGFPQTVTNEICNRHENRSHCEVEIDVPDTCSGSSNCPILFFLFDAQDSSGYQSIDLDSRGIHENEYIGIYPQSDSGWNVYPKTENNCSWDDYECTSDANEGLFFADIIAYIKLQGANGNIYLIGKGLGASLAFQLASNAGKELPIKGIITKSAQLLKSPERSGPGLLNYNQPSYERGSSPVSILSIMGTADEIIPYNGGDSTLFNGNSEFEFMSGHETISTFALQQGCTGESSISGYSTNKGDGNAILRDINVGCPPHISIKHYVISQGTHDLNGAEIDGKLVDYQLAYEFIQEVEELPERETQNPSNVISFNPTISPSMFFSALPTDYPSSYPIAMPSTKPSYKPTASPSSVPSNAKSLFPTQTALFPKSYVISYGSHCQGKVDWSNAVRYYDIPSAQLCQSKCSSIQPCQSFQWNQSSNVCVIFYYQVAGFESMKNNVCGFVEIKSGAPEIITQAESSSSGQTSFNMKKAILWPLIAVTVVAIGFVLTNAASHRPNPYRNDRR</sequence>
<feature type="signal peptide" evidence="2">
    <location>
        <begin position="1"/>
        <end position="18"/>
    </location>
</feature>
<feature type="chain" id="PRO_5042014285" description="Apple domain-containing protein" evidence="2">
    <location>
        <begin position="19"/>
        <end position="529"/>
    </location>
</feature>
<evidence type="ECO:0000313" key="4">
    <source>
        <dbReference type="EMBL" id="GFH47207.1"/>
    </source>
</evidence>
<keyword evidence="5" id="KW-1185">Reference proteome</keyword>
<dbReference type="InterPro" id="IPR003609">
    <property type="entry name" value="Pan_app"/>
</dbReference>
<keyword evidence="2" id="KW-0732">Signal</keyword>
<feature type="domain" description="Apple" evidence="3">
    <location>
        <begin position="414"/>
        <end position="451"/>
    </location>
</feature>
<keyword evidence="1" id="KW-1133">Transmembrane helix</keyword>
<evidence type="ECO:0000256" key="2">
    <source>
        <dbReference type="SAM" id="SignalP"/>
    </source>
</evidence>
<evidence type="ECO:0000313" key="5">
    <source>
        <dbReference type="Proteomes" id="UP001054902"/>
    </source>
</evidence>
<evidence type="ECO:0000256" key="1">
    <source>
        <dbReference type="SAM" id="Phobius"/>
    </source>
</evidence>
<dbReference type="Gene3D" id="3.40.50.1820">
    <property type="entry name" value="alpha/beta hydrolase"/>
    <property type="match status" value="1"/>
</dbReference>
<keyword evidence="1" id="KW-0812">Transmembrane</keyword>
<name>A0AAD3H1K6_9STRA</name>
<dbReference type="Pfam" id="PF00024">
    <property type="entry name" value="PAN_1"/>
    <property type="match status" value="1"/>
</dbReference>
<proteinExistence type="predicted"/>
<dbReference type="InterPro" id="IPR029058">
    <property type="entry name" value="AB_hydrolase_fold"/>
</dbReference>
<comment type="caution">
    <text evidence="4">The sequence shown here is derived from an EMBL/GenBank/DDBJ whole genome shotgun (WGS) entry which is preliminary data.</text>
</comment>
<evidence type="ECO:0000259" key="3">
    <source>
        <dbReference type="Pfam" id="PF00024"/>
    </source>
</evidence>
<feature type="transmembrane region" description="Helical" evidence="1">
    <location>
        <begin position="497"/>
        <end position="518"/>
    </location>
</feature>
<dbReference type="SUPFAM" id="SSF53474">
    <property type="entry name" value="alpha/beta-Hydrolases"/>
    <property type="match status" value="1"/>
</dbReference>
<dbReference type="Proteomes" id="UP001054902">
    <property type="component" value="Unassembled WGS sequence"/>
</dbReference>
<reference evidence="4 5" key="1">
    <citation type="journal article" date="2021" name="Sci. Rep.">
        <title>The genome of the diatom Chaetoceros tenuissimus carries an ancient integrated fragment of an extant virus.</title>
        <authorList>
            <person name="Hongo Y."/>
            <person name="Kimura K."/>
            <person name="Takaki Y."/>
            <person name="Yoshida Y."/>
            <person name="Baba S."/>
            <person name="Kobayashi G."/>
            <person name="Nagasaki K."/>
            <person name="Hano T."/>
            <person name="Tomaru Y."/>
        </authorList>
    </citation>
    <scope>NUCLEOTIDE SEQUENCE [LARGE SCALE GENOMIC DNA]</scope>
    <source>
        <strain evidence="4 5">NIES-3715</strain>
    </source>
</reference>
<keyword evidence="1" id="KW-0472">Membrane</keyword>
<accession>A0AAD3H1K6</accession>
<protein>
    <recommendedName>
        <fullName evidence="3">Apple domain-containing protein</fullName>
    </recommendedName>
</protein>
<organism evidence="4 5">
    <name type="scientific">Chaetoceros tenuissimus</name>
    <dbReference type="NCBI Taxonomy" id="426638"/>
    <lineage>
        <taxon>Eukaryota</taxon>
        <taxon>Sar</taxon>
        <taxon>Stramenopiles</taxon>
        <taxon>Ochrophyta</taxon>
        <taxon>Bacillariophyta</taxon>
        <taxon>Coscinodiscophyceae</taxon>
        <taxon>Chaetocerotophycidae</taxon>
        <taxon>Chaetocerotales</taxon>
        <taxon>Chaetocerotaceae</taxon>
        <taxon>Chaetoceros</taxon>
    </lineage>
</organism>